<keyword evidence="5" id="KW-1185">Reference proteome</keyword>
<dbReference type="EMBL" id="JAULSW010000006">
    <property type="protein sequence ID" value="KAK3378202.1"/>
    <property type="molecule type" value="Genomic_DNA"/>
</dbReference>
<evidence type="ECO:0000256" key="2">
    <source>
        <dbReference type="ARBA" id="ARBA00022540"/>
    </source>
</evidence>
<reference evidence="4" key="2">
    <citation type="submission" date="2023-06" db="EMBL/GenBank/DDBJ databases">
        <authorList>
            <consortium name="Lawrence Berkeley National Laboratory"/>
            <person name="Haridas S."/>
            <person name="Hensen N."/>
            <person name="Bonometti L."/>
            <person name="Westerberg I."/>
            <person name="Brannstrom I.O."/>
            <person name="Guillou S."/>
            <person name="Cros-Aarteil S."/>
            <person name="Calhoun S."/>
            <person name="Kuo A."/>
            <person name="Mondo S."/>
            <person name="Pangilinan J."/>
            <person name="Riley R."/>
            <person name="LaButti K."/>
            <person name="Andreopoulos B."/>
            <person name="Lipzen A."/>
            <person name="Chen C."/>
            <person name="Yanf M."/>
            <person name="Daum C."/>
            <person name="Ng V."/>
            <person name="Clum A."/>
            <person name="Steindorff A."/>
            <person name="Ohm R."/>
            <person name="Martin F."/>
            <person name="Silar P."/>
            <person name="Natvig D."/>
            <person name="Lalanne C."/>
            <person name="Gautier V."/>
            <person name="Ament-velasquez S.L."/>
            <person name="Kruys A."/>
            <person name="Hutchinson M.I."/>
            <person name="Powell A.J."/>
            <person name="Barry K."/>
            <person name="Miller A.N."/>
            <person name="Grigoriev I.V."/>
            <person name="Debuchy R."/>
            <person name="Gladieux P."/>
            <person name="Thoren M.H."/>
            <person name="Johannesson H."/>
        </authorList>
    </citation>
    <scope>NUCLEOTIDE SEQUENCE</scope>
    <source>
        <strain evidence="4">CBS 232.78</strain>
    </source>
</reference>
<dbReference type="GO" id="GO:0005739">
    <property type="term" value="C:mitochondrion"/>
    <property type="evidence" value="ECO:0007669"/>
    <property type="project" value="TreeGrafter"/>
</dbReference>
<keyword evidence="2" id="KW-0396">Initiation factor</keyword>
<evidence type="ECO:0000256" key="3">
    <source>
        <dbReference type="ARBA" id="ARBA00022917"/>
    </source>
</evidence>
<dbReference type="PANTHER" id="PTHR10938">
    <property type="entry name" value="TRANSLATION INITIATION FACTOR IF-3"/>
    <property type="match status" value="1"/>
</dbReference>
<dbReference type="InterPro" id="IPR001288">
    <property type="entry name" value="Translation_initiation_fac_3"/>
</dbReference>
<accession>A0AAE0KL52</accession>
<dbReference type="GO" id="GO:0070124">
    <property type="term" value="P:mitochondrial translational initiation"/>
    <property type="evidence" value="ECO:0007669"/>
    <property type="project" value="TreeGrafter"/>
</dbReference>
<organism evidence="4 5">
    <name type="scientific">Podospora didyma</name>
    <dbReference type="NCBI Taxonomy" id="330526"/>
    <lineage>
        <taxon>Eukaryota</taxon>
        <taxon>Fungi</taxon>
        <taxon>Dikarya</taxon>
        <taxon>Ascomycota</taxon>
        <taxon>Pezizomycotina</taxon>
        <taxon>Sordariomycetes</taxon>
        <taxon>Sordariomycetidae</taxon>
        <taxon>Sordariales</taxon>
        <taxon>Podosporaceae</taxon>
        <taxon>Podospora</taxon>
    </lineage>
</organism>
<name>A0AAE0KL52_9PEZI</name>
<comment type="similarity">
    <text evidence="1">Belongs to the IF-3 family.</text>
</comment>
<dbReference type="Gene3D" id="3.30.110.10">
    <property type="entry name" value="Translation initiation factor 3 (IF-3), C-terminal domain"/>
    <property type="match status" value="1"/>
</dbReference>
<evidence type="ECO:0000313" key="4">
    <source>
        <dbReference type="EMBL" id="KAK3378202.1"/>
    </source>
</evidence>
<dbReference type="PANTHER" id="PTHR10938:SF0">
    <property type="entry name" value="TRANSLATION INITIATION FACTOR IF-3, MITOCHONDRIAL"/>
    <property type="match status" value="1"/>
</dbReference>
<dbReference type="Proteomes" id="UP001285441">
    <property type="component" value="Unassembled WGS sequence"/>
</dbReference>
<dbReference type="SUPFAM" id="SSF55200">
    <property type="entry name" value="Translation initiation factor IF3, C-terminal domain"/>
    <property type="match status" value="1"/>
</dbReference>
<reference evidence="4" key="1">
    <citation type="journal article" date="2023" name="Mol. Phylogenet. Evol.">
        <title>Genome-scale phylogeny and comparative genomics of the fungal order Sordariales.</title>
        <authorList>
            <person name="Hensen N."/>
            <person name="Bonometti L."/>
            <person name="Westerberg I."/>
            <person name="Brannstrom I.O."/>
            <person name="Guillou S."/>
            <person name="Cros-Aarteil S."/>
            <person name="Calhoun S."/>
            <person name="Haridas S."/>
            <person name="Kuo A."/>
            <person name="Mondo S."/>
            <person name="Pangilinan J."/>
            <person name="Riley R."/>
            <person name="LaButti K."/>
            <person name="Andreopoulos B."/>
            <person name="Lipzen A."/>
            <person name="Chen C."/>
            <person name="Yan M."/>
            <person name="Daum C."/>
            <person name="Ng V."/>
            <person name="Clum A."/>
            <person name="Steindorff A."/>
            <person name="Ohm R.A."/>
            <person name="Martin F."/>
            <person name="Silar P."/>
            <person name="Natvig D.O."/>
            <person name="Lalanne C."/>
            <person name="Gautier V."/>
            <person name="Ament-Velasquez S.L."/>
            <person name="Kruys A."/>
            <person name="Hutchinson M.I."/>
            <person name="Powell A.J."/>
            <person name="Barry K."/>
            <person name="Miller A.N."/>
            <person name="Grigoriev I.V."/>
            <person name="Debuchy R."/>
            <person name="Gladieux P."/>
            <person name="Hiltunen Thoren M."/>
            <person name="Johannesson H."/>
        </authorList>
    </citation>
    <scope>NUCLEOTIDE SEQUENCE</scope>
    <source>
        <strain evidence="4">CBS 232.78</strain>
    </source>
</reference>
<evidence type="ECO:0000313" key="5">
    <source>
        <dbReference type="Proteomes" id="UP001285441"/>
    </source>
</evidence>
<dbReference type="GO" id="GO:0003743">
    <property type="term" value="F:translation initiation factor activity"/>
    <property type="evidence" value="ECO:0007669"/>
    <property type="project" value="UniProtKB-KW"/>
</dbReference>
<evidence type="ECO:0008006" key="6">
    <source>
        <dbReference type="Google" id="ProtNLM"/>
    </source>
</evidence>
<dbReference type="GO" id="GO:0043022">
    <property type="term" value="F:ribosome binding"/>
    <property type="evidence" value="ECO:0007669"/>
    <property type="project" value="TreeGrafter"/>
</dbReference>
<protein>
    <recommendedName>
        <fullName evidence="6">Translation initiation factor IF-3</fullName>
    </recommendedName>
</protein>
<dbReference type="GO" id="GO:0032790">
    <property type="term" value="P:ribosome disassembly"/>
    <property type="evidence" value="ECO:0007669"/>
    <property type="project" value="TreeGrafter"/>
</dbReference>
<gene>
    <name evidence="4" type="ORF">B0H63DRAFT_479184</name>
</gene>
<comment type="caution">
    <text evidence="4">The sequence shown here is derived from an EMBL/GenBank/DDBJ whole genome shotgun (WGS) entry which is preliminary data.</text>
</comment>
<dbReference type="InterPro" id="IPR036788">
    <property type="entry name" value="T_IF-3_C_sf"/>
</dbReference>
<keyword evidence="3" id="KW-0648">Protein biosynthesis</keyword>
<dbReference type="AlphaFoldDB" id="A0AAE0KL52"/>
<evidence type="ECO:0000256" key="1">
    <source>
        <dbReference type="ARBA" id="ARBA00005439"/>
    </source>
</evidence>
<proteinExistence type="inferred from homology"/>
<sequence>MNSPQCLFNSAVALRRVFINNAHSSQGLERLQRLFVPSLAFSCQPRRTISTTNSLLFTRPSTPAPKARINRLPRDKNIIHPWIHVRDEATGLLSEPQRTKDVLNNMDMKKYTLVMVAIPNTKENEDGGNGGLRFPICRMNDRKAESEMQAEKTKLARKKNVSTKEMELNWAIAPNDLNTKMRQLSTFLTKGYRVEISLMNKKRRNKRAAKKDEIKELLRAVREKIYEVEGTVEVKPMEGKLGETIKIIVQGPQNAPSTPSFSAE</sequence>